<evidence type="ECO:0000313" key="2">
    <source>
        <dbReference type="EMBL" id="PWD99211.1"/>
    </source>
</evidence>
<dbReference type="InterPro" id="IPR051044">
    <property type="entry name" value="MAG_DAG_Lipase"/>
</dbReference>
<dbReference type="Proteomes" id="UP000244956">
    <property type="component" value="Unassembled WGS sequence"/>
</dbReference>
<protein>
    <submittedName>
        <fullName evidence="2">Alpha/beta hydrolase</fullName>
    </submittedName>
</protein>
<evidence type="ECO:0000313" key="3">
    <source>
        <dbReference type="Proteomes" id="UP000244956"/>
    </source>
</evidence>
<keyword evidence="3" id="KW-1185">Reference proteome</keyword>
<dbReference type="EMBL" id="QEWP01000008">
    <property type="protein sequence ID" value="PWD99211.1"/>
    <property type="molecule type" value="Genomic_DNA"/>
</dbReference>
<comment type="caution">
    <text evidence="2">The sequence shown here is derived from an EMBL/GenBank/DDBJ whole genome shotgun (WGS) entry which is preliminary data.</text>
</comment>
<dbReference type="SUPFAM" id="SSF53474">
    <property type="entry name" value="alpha/beta-Hydrolases"/>
    <property type="match status" value="1"/>
</dbReference>
<organism evidence="2 3">
    <name type="scientific">Marinilabilia rubra</name>
    <dbReference type="NCBI Taxonomy" id="2162893"/>
    <lineage>
        <taxon>Bacteria</taxon>
        <taxon>Pseudomonadati</taxon>
        <taxon>Bacteroidota</taxon>
        <taxon>Bacteroidia</taxon>
        <taxon>Marinilabiliales</taxon>
        <taxon>Marinilabiliaceae</taxon>
        <taxon>Marinilabilia</taxon>
    </lineage>
</organism>
<dbReference type="Pfam" id="PF12146">
    <property type="entry name" value="Hydrolase_4"/>
    <property type="match status" value="1"/>
</dbReference>
<gene>
    <name evidence="2" type="ORF">DDZ16_11480</name>
</gene>
<dbReference type="InterPro" id="IPR029058">
    <property type="entry name" value="AB_hydrolase_fold"/>
</dbReference>
<dbReference type="Gene3D" id="3.40.50.1820">
    <property type="entry name" value="alpha/beta hydrolase"/>
    <property type="match status" value="1"/>
</dbReference>
<dbReference type="OrthoDB" id="9794348at2"/>
<dbReference type="AlphaFoldDB" id="A0A2U2B800"/>
<dbReference type="InterPro" id="IPR022742">
    <property type="entry name" value="Hydrolase_4"/>
</dbReference>
<keyword evidence="2" id="KW-0378">Hydrolase</keyword>
<evidence type="ECO:0000259" key="1">
    <source>
        <dbReference type="Pfam" id="PF12146"/>
    </source>
</evidence>
<proteinExistence type="predicted"/>
<accession>A0A2U2B800</accession>
<feature type="domain" description="Serine aminopeptidase S33" evidence="1">
    <location>
        <begin position="27"/>
        <end position="259"/>
    </location>
</feature>
<dbReference type="RefSeq" id="WP_109264613.1">
    <property type="nucleotide sequence ID" value="NZ_QEWP01000008.1"/>
</dbReference>
<name>A0A2U2B800_9BACT</name>
<sequence>MQNREFNLVASDGTFLVGRFWKPSGYPAAVICLVHGIGEHSGRYHSWAQKFCNDGFMVYSVDLRGHGLSEGKRGHIDHLSNYLDDINSLVRRVKHNWDDIPIFIYGHSMGGNLVLNFLLRKRQDFSGAIITSPWLKLVHPPSPIVLKLAETLDKIFPKLIFHTGIKSTQLTSDTNEQETSDNDSLMHGRISLRLFNELHKSAEELIERSSRIVIPVFFAHGTRDEITDIETTRNLADKLGETATFYDAQDAKHEIHREPVSDKLFESVTCWIDLVLKRVEHAI</sequence>
<dbReference type="PANTHER" id="PTHR11614">
    <property type="entry name" value="PHOSPHOLIPASE-RELATED"/>
    <property type="match status" value="1"/>
</dbReference>
<dbReference type="GO" id="GO:0016787">
    <property type="term" value="F:hydrolase activity"/>
    <property type="evidence" value="ECO:0007669"/>
    <property type="project" value="UniProtKB-KW"/>
</dbReference>
<dbReference type="InterPro" id="IPR000073">
    <property type="entry name" value="AB_hydrolase_1"/>
</dbReference>
<dbReference type="PRINTS" id="PR00111">
    <property type="entry name" value="ABHYDROLASE"/>
</dbReference>
<reference evidence="2 3" key="1">
    <citation type="submission" date="2018-05" db="EMBL/GenBank/DDBJ databases">
        <title>Marinilabilia rubrum sp. nov., isolated from saltern sediment.</title>
        <authorList>
            <person name="Zhang R."/>
        </authorList>
    </citation>
    <scope>NUCLEOTIDE SEQUENCE [LARGE SCALE GENOMIC DNA]</scope>
    <source>
        <strain evidence="2 3">WTE16</strain>
    </source>
</reference>